<dbReference type="Proteomes" id="UP000707206">
    <property type="component" value="Unassembled WGS sequence"/>
</dbReference>
<dbReference type="InterPro" id="IPR000150">
    <property type="entry name" value="Cof"/>
</dbReference>
<dbReference type="GO" id="GO:0016791">
    <property type="term" value="F:phosphatase activity"/>
    <property type="evidence" value="ECO:0007669"/>
    <property type="project" value="TreeGrafter"/>
</dbReference>
<dbReference type="PANTHER" id="PTHR10000:SF8">
    <property type="entry name" value="HAD SUPERFAMILY HYDROLASE-LIKE, TYPE 3"/>
    <property type="match status" value="1"/>
</dbReference>
<keyword evidence="2" id="KW-1185">Reference proteome</keyword>
<protein>
    <submittedName>
        <fullName evidence="1">HAD family phosphatase</fullName>
    </submittedName>
</protein>
<dbReference type="SFLD" id="SFLDS00003">
    <property type="entry name" value="Haloacid_Dehalogenase"/>
    <property type="match status" value="1"/>
</dbReference>
<evidence type="ECO:0000313" key="1">
    <source>
        <dbReference type="EMBL" id="NHF61359.1"/>
    </source>
</evidence>
<dbReference type="Pfam" id="PF08282">
    <property type="entry name" value="Hydrolase_3"/>
    <property type="match status" value="1"/>
</dbReference>
<evidence type="ECO:0000313" key="2">
    <source>
        <dbReference type="Proteomes" id="UP000707206"/>
    </source>
</evidence>
<dbReference type="PANTHER" id="PTHR10000">
    <property type="entry name" value="PHOSPHOSERINE PHOSPHATASE"/>
    <property type="match status" value="1"/>
</dbReference>
<dbReference type="Gene3D" id="3.30.1240.10">
    <property type="match status" value="1"/>
</dbReference>
<sequence length="265" mass="30147">MRYKILCSDLDGTLLATKSDVSAFAISEIRRIKGRMRIILVSARMPKAMRYIQQDLGITKEPLICYNGAYILHQTRELASVEIGLEHLLKIDELAYTLKIDMGLYHKDEWYVPKNSERVQKEIRYTKSAPVFKNIQATLSDWSRRDIGAHKVMLMGTKDSSDTIFTQLEASLGDHLHLYRSNDTLIEIVPRSVSKRSAIEFLLRSDESLSEVIAFGDNYNDIEMLQAVGCGVAVENAREEVKQVAQRLTARNTEDGVAHFIKTHL</sequence>
<name>A0A967AWT8_9FLAO</name>
<gene>
    <name evidence="1" type="ORF">FK220_018540</name>
</gene>
<dbReference type="AlphaFoldDB" id="A0A967AWT8"/>
<dbReference type="InterPro" id="IPR023214">
    <property type="entry name" value="HAD_sf"/>
</dbReference>
<dbReference type="PROSITE" id="PS01228">
    <property type="entry name" value="COF_1"/>
    <property type="match status" value="1"/>
</dbReference>
<dbReference type="GO" id="GO:0000287">
    <property type="term" value="F:magnesium ion binding"/>
    <property type="evidence" value="ECO:0007669"/>
    <property type="project" value="TreeGrafter"/>
</dbReference>
<dbReference type="NCBIfam" id="TIGR01484">
    <property type="entry name" value="HAD-SF-IIB"/>
    <property type="match status" value="1"/>
</dbReference>
<dbReference type="InterPro" id="IPR006379">
    <property type="entry name" value="HAD-SF_hydro_IIB"/>
</dbReference>
<dbReference type="Gene3D" id="3.40.50.1000">
    <property type="entry name" value="HAD superfamily/HAD-like"/>
    <property type="match status" value="1"/>
</dbReference>
<accession>A0A967AWT8</accession>
<reference evidence="1" key="2">
    <citation type="submission" date="2020-03" db="EMBL/GenBank/DDBJ databases">
        <title>Flavobacteriaceae bacterium strain TP-CH-4, a member of the family Flavobacteriaceae isolated from a deep-sea seamount.</title>
        <authorList>
            <person name="Zhang D.-C."/>
        </authorList>
    </citation>
    <scope>NUCLEOTIDE SEQUENCE</scope>
    <source>
        <strain evidence="1">TP-CH-4</strain>
    </source>
</reference>
<dbReference type="GO" id="GO:0005829">
    <property type="term" value="C:cytosol"/>
    <property type="evidence" value="ECO:0007669"/>
    <property type="project" value="TreeGrafter"/>
</dbReference>
<dbReference type="InterPro" id="IPR036412">
    <property type="entry name" value="HAD-like_sf"/>
</dbReference>
<comment type="caution">
    <text evidence="1">The sequence shown here is derived from an EMBL/GenBank/DDBJ whole genome shotgun (WGS) entry which is preliminary data.</text>
</comment>
<dbReference type="SFLD" id="SFLDG01140">
    <property type="entry name" value="C2.B:_Phosphomannomutase_and_P"/>
    <property type="match status" value="1"/>
</dbReference>
<proteinExistence type="predicted"/>
<dbReference type="EMBL" id="VIKU02000007">
    <property type="protein sequence ID" value="NHF61359.1"/>
    <property type="molecule type" value="Genomic_DNA"/>
</dbReference>
<dbReference type="SUPFAM" id="SSF56784">
    <property type="entry name" value="HAD-like"/>
    <property type="match status" value="1"/>
</dbReference>
<dbReference type="NCBIfam" id="TIGR00099">
    <property type="entry name" value="Cof-subfamily"/>
    <property type="match status" value="1"/>
</dbReference>
<reference evidence="1" key="1">
    <citation type="submission" date="2019-07" db="EMBL/GenBank/DDBJ databases">
        <authorList>
            <person name="De-Chao Zhang Q."/>
        </authorList>
    </citation>
    <scope>NUCLEOTIDE SEQUENCE</scope>
    <source>
        <strain evidence="1">TP-CH-4</strain>
    </source>
</reference>
<dbReference type="CDD" id="cd07516">
    <property type="entry name" value="HAD_Pase"/>
    <property type="match status" value="1"/>
</dbReference>
<dbReference type="RefSeq" id="WP_152575857.1">
    <property type="nucleotide sequence ID" value="NZ_VIKU02000007.1"/>
</dbReference>
<organism evidence="1 2">
    <name type="scientific">Pelagihabitans pacificus</name>
    <dbReference type="NCBI Taxonomy" id="2696054"/>
    <lineage>
        <taxon>Bacteria</taxon>
        <taxon>Pseudomonadati</taxon>
        <taxon>Bacteroidota</taxon>
        <taxon>Flavobacteriia</taxon>
        <taxon>Flavobacteriales</taxon>
        <taxon>Flavobacteriaceae</taxon>
        <taxon>Pelagihabitans</taxon>
    </lineage>
</organism>